<name>A0A6S6TXD7_9BACT</name>
<dbReference type="Gene3D" id="2.40.160.20">
    <property type="match status" value="1"/>
</dbReference>
<keyword evidence="1 2" id="KW-0732">Signal</keyword>
<dbReference type="InterPro" id="IPR011250">
    <property type="entry name" value="OMP/PagP_B-barrel"/>
</dbReference>
<evidence type="ECO:0000256" key="1">
    <source>
        <dbReference type="ARBA" id="ARBA00022729"/>
    </source>
</evidence>
<gene>
    <name evidence="4" type="ORF">HELGO_WM19434</name>
</gene>
<accession>A0A6S6TXD7</accession>
<evidence type="ECO:0000259" key="3">
    <source>
        <dbReference type="Pfam" id="PF13505"/>
    </source>
</evidence>
<dbReference type="InterPro" id="IPR027385">
    <property type="entry name" value="Beta-barrel_OMP"/>
</dbReference>
<evidence type="ECO:0000313" key="4">
    <source>
        <dbReference type="EMBL" id="CAA6822807.1"/>
    </source>
</evidence>
<organism evidence="4">
    <name type="scientific">uncultured Sulfurovum sp</name>
    <dbReference type="NCBI Taxonomy" id="269237"/>
    <lineage>
        <taxon>Bacteria</taxon>
        <taxon>Pseudomonadati</taxon>
        <taxon>Campylobacterota</taxon>
        <taxon>Epsilonproteobacteria</taxon>
        <taxon>Campylobacterales</taxon>
        <taxon>Sulfurovaceae</taxon>
        <taxon>Sulfurovum</taxon>
        <taxon>environmental samples</taxon>
    </lineage>
</organism>
<dbReference type="Pfam" id="PF13505">
    <property type="entry name" value="OMP_b-brl"/>
    <property type="match status" value="1"/>
</dbReference>
<dbReference type="EMBL" id="CACVAU010000066">
    <property type="protein sequence ID" value="CAA6822807.1"/>
    <property type="molecule type" value="Genomic_DNA"/>
</dbReference>
<proteinExistence type="predicted"/>
<feature type="domain" description="Outer membrane protein beta-barrel" evidence="3">
    <location>
        <begin position="71"/>
        <end position="221"/>
    </location>
</feature>
<protein>
    <recommendedName>
        <fullName evidence="3">Outer membrane protein beta-barrel domain-containing protein</fullName>
    </recommendedName>
</protein>
<feature type="signal peptide" evidence="2">
    <location>
        <begin position="1"/>
        <end position="17"/>
    </location>
</feature>
<reference evidence="4" key="1">
    <citation type="submission" date="2020-01" db="EMBL/GenBank/DDBJ databases">
        <authorList>
            <person name="Meier V. D."/>
            <person name="Meier V D."/>
        </authorList>
    </citation>
    <scope>NUCLEOTIDE SEQUENCE</scope>
    <source>
        <strain evidence="4">HLG_WM_MAG_05</strain>
    </source>
</reference>
<dbReference type="AlphaFoldDB" id="A0A6S6TXD7"/>
<evidence type="ECO:0000256" key="2">
    <source>
        <dbReference type="SAM" id="SignalP"/>
    </source>
</evidence>
<feature type="chain" id="PRO_5028303769" description="Outer membrane protein beta-barrel domain-containing protein" evidence="2">
    <location>
        <begin position="18"/>
        <end position="221"/>
    </location>
</feature>
<sequence>MKKITTSLVFVSTLSFAGGTIGQLNMDEVIIQDDLNQANQQINVTPPPPPPAVKVIEEVKKEPLPVVVPAPKFYIGGSIANSRINTENATEILKNTSPIIGIAKIGYNIMDNLALEARAGTGIKADEITATSESNVERIVGAYLKPTTAISDNMNLFALAGYAKTQLEQKVLSSEVSGLSYGLGINYNFNPNWSMVADVVRYGKNDKSRVDTASLGLEYAF</sequence>
<dbReference type="SUPFAM" id="SSF56925">
    <property type="entry name" value="OMPA-like"/>
    <property type="match status" value="1"/>
</dbReference>